<gene>
    <name evidence="1" type="ORF">KL86DES1_21763</name>
</gene>
<dbReference type="RefSeq" id="WP_179981036.1">
    <property type="nucleotide sequence ID" value="NZ_LT608333.1"/>
</dbReference>
<name>A0A212L9A5_9BACT</name>
<evidence type="ECO:0008006" key="2">
    <source>
        <dbReference type="Google" id="ProtNLM"/>
    </source>
</evidence>
<organism evidence="1">
    <name type="scientific">uncultured Desulfovibrio sp</name>
    <dbReference type="NCBI Taxonomy" id="167968"/>
    <lineage>
        <taxon>Bacteria</taxon>
        <taxon>Pseudomonadati</taxon>
        <taxon>Thermodesulfobacteriota</taxon>
        <taxon>Desulfovibrionia</taxon>
        <taxon>Desulfovibrionales</taxon>
        <taxon>Desulfovibrionaceae</taxon>
        <taxon>Desulfovibrio</taxon>
        <taxon>environmental samples</taxon>
    </lineage>
</organism>
<dbReference type="EMBL" id="FMJC01000002">
    <property type="protein sequence ID" value="SCM74151.1"/>
    <property type="molecule type" value="Genomic_DNA"/>
</dbReference>
<dbReference type="InterPro" id="IPR035093">
    <property type="entry name" value="RelE/ParE_toxin_dom_sf"/>
</dbReference>
<sequence length="92" mass="10644">MNWTVTILKRARKQIQDLPRPAYDALFLLIADIQQSGPVQGQWPNYSKLSDSRHHCHIKKGKPCYVAVWQVTDKKIKLIEVLYAGTHEKAPY</sequence>
<protein>
    <recommendedName>
        <fullName evidence="2">Cytotoxic translational repressor of toxin-antitoxin stability system</fullName>
    </recommendedName>
</protein>
<proteinExistence type="predicted"/>
<accession>A0A212L9A5</accession>
<reference evidence="1" key="1">
    <citation type="submission" date="2016-08" db="EMBL/GenBank/DDBJ databases">
        <authorList>
            <person name="Seilhamer J.J."/>
        </authorList>
    </citation>
    <scope>NUCLEOTIDE SEQUENCE</scope>
    <source>
        <strain evidence="1">86-1</strain>
    </source>
</reference>
<dbReference type="SUPFAM" id="SSF143011">
    <property type="entry name" value="RelE-like"/>
    <property type="match status" value="1"/>
</dbReference>
<evidence type="ECO:0000313" key="1">
    <source>
        <dbReference type="EMBL" id="SCM74151.1"/>
    </source>
</evidence>
<dbReference type="AlphaFoldDB" id="A0A212L9A5"/>